<evidence type="ECO:0000259" key="2">
    <source>
        <dbReference type="Pfam" id="PF13786"/>
    </source>
</evidence>
<dbReference type="Gene3D" id="2.60.40.1630">
    <property type="entry name" value="bacillus anthracis domain"/>
    <property type="match status" value="1"/>
</dbReference>
<evidence type="ECO:0000256" key="1">
    <source>
        <dbReference type="SAM" id="Phobius"/>
    </source>
</evidence>
<evidence type="ECO:0000313" key="4">
    <source>
        <dbReference type="EMBL" id="MCX7568727.1"/>
    </source>
</evidence>
<accession>A0ABT3WVL9</accession>
<dbReference type="Pfam" id="PF13786">
    <property type="entry name" value="DUF4179"/>
    <property type="match status" value="1"/>
</dbReference>
<evidence type="ECO:0000259" key="3">
    <source>
        <dbReference type="Pfam" id="PF18705"/>
    </source>
</evidence>
<comment type="caution">
    <text evidence="4">The sequence shown here is derived from an EMBL/GenBank/DDBJ whole genome shotgun (WGS) entry which is preliminary data.</text>
</comment>
<organism evidence="4 5">
    <name type="scientific">Tumebacillus lacus</name>
    <dbReference type="NCBI Taxonomy" id="2995335"/>
    <lineage>
        <taxon>Bacteria</taxon>
        <taxon>Bacillati</taxon>
        <taxon>Bacillota</taxon>
        <taxon>Bacilli</taxon>
        <taxon>Bacillales</taxon>
        <taxon>Alicyclobacillaceae</taxon>
        <taxon>Tumebacillus</taxon>
    </lineage>
</organism>
<protein>
    <submittedName>
        <fullName evidence="4">DUF4179 domain-containing protein</fullName>
    </submittedName>
</protein>
<name>A0ABT3WVL9_9BACL</name>
<keyword evidence="1" id="KW-0812">Transmembrane</keyword>
<dbReference type="EMBL" id="JAPMLT010000001">
    <property type="protein sequence ID" value="MCX7568727.1"/>
    <property type="molecule type" value="Genomic_DNA"/>
</dbReference>
<sequence>MKNTTVTEQELPEIVRHRIDETLASLPASRRSVNPSRLRNRMVLSAVLASSVACLMVVGFTVPSFAEVLREAPVIGSVFKRVGDAPLQSAHEKGIVTEINQSATDQGYEVNITEVLFDGSQLSIGYVLSSDKVLPEQTNPHTYIEINGERLGTYGSSGTGDRIDAYSYAGLVYVFPAATLPESFDFGLTFRQFGDIKGKWAFTFPVKKQTAGNKVIMPMQAKTYGDTTILIEKVSFAATATEIVGRTIQPSAKGEAGLAGLMEFEVVDDKGNRLEQISRTGNGDWFKGLFESVTDLPQSITIRPVRRHQTQFDAATIKGLEITIPVEQTEKLWRK</sequence>
<keyword evidence="1" id="KW-1133">Transmembrane helix</keyword>
<feature type="domain" description="DUF5643" evidence="3">
    <location>
        <begin position="213"/>
        <end position="317"/>
    </location>
</feature>
<reference evidence="4 5" key="1">
    <citation type="submission" date="2022-11" db="EMBL/GenBank/DDBJ databases">
        <title>Study of microbial diversity in lake waters.</title>
        <authorList>
            <person name="Zhang J."/>
        </authorList>
    </citation>
    <scope>NUCLEOTIDE SEQUENCE [LARGE SCALE GENOMIC DNA]</scope>
    <source>
        <strain evidence="4 5">DT12</strain>
    </source>
</reference>
<feature type="domain" description="DUF4179" evidence="2">
    <location>
        <begin position="39"/>
        <end position="129"/>
    </location>
</feature>
<dbReference type="InterPro" id="IPR025436">
    <property type="entry name" value="DUF4179"/>
</dbReference>
<keyword evidence="1" id="KW-0472">Membrane</keyword>
<dbReference type="RefSeq" id="WP_267149967.1">
    <property type="nucleotide sequence ID" value="NZ_JAPMLT010000001.1"/>
</dbReference>
<proteinExistence type="predicted"/>
<dbReference type="Proteomes" id="UP001208017">
    <property type="component" value="Unassembled WGS sequence"/>
</dbReference>
<gene>
    <name evidence="4" type="ORF">OS242_01920</name>
</gene>
<dbReference type="InterPro" id="IPR040680">
    <property type="entry name" value="DUF5643"/>
</dbReference>
<feature type="transmembrane region" description="Helical" evidence="1">
    <location>
        <begin position="42"/>
        <end position="62"/>
    </location>
</feature>
<evidence type="ECO:0000313" key="5">
    <source>
        <dbReference type="Proteomes" id="UP001208017"/>
    </source>
</evidence>
<keyword evidence="5" id="KW-1185">Reference proteome</keyword>
<dbReference type="Pfam" id="PF18705">
    <property type="entry name" value="DUF5643"/>
    <property type="match status" value="1"/>
</dbReference>